<dbReference type="InterPro" id="IPR028082">
    <property type="entry name" value="Peripla_BP_I"/>
</dbReference>
<reference evidence="6 7" key="1">
    <citation type="submission" date="2018-03" db="EMBL/GenBank/DDBJ databases">
        <title>Genomic Encyclopedia of Archaeal and Bacterial Type Strains, Phase II (KMG-II): from individual species to whole genera.</title>
        <authorList>
            <person name="Goeker M."/>
        </authorList>
    </citation>
    <scope>NUCLEOTIDE SEQUENCE [LARGE SCALE GENOMIC DNA]</scope>
    <source>
        <strain evidence="6 7">DSM 44889</strain>
    </source>
</reference>
<feature type="signal peptide" evidence="4">
    <location>
        <begin position="1"/>
        <end position="27"/>
    </location>
</feature>
<evidence type="ECO:0000313" key="6">
    <source>
        <dbReference type="EMBL" id="PWJ54658.1"/>
    </source>
</evidence>
<evidence type="ECO:0000256" key="4">
    <source>
        <dbReference type="SAM" id="SignalP"/>
    </source>
</evidence>
<comment type="similarity">
    <text evidence="2">Belongs to the bacterial solute-binding protein 2 family.</text>
</comment>
<dbReference type="PANTHER" id="PTHR46847:SF1">
    <property type="entry name" value="D-ALLOSE-BINDING PERIPLASMIC PROTEIN-RELATED"/>
    <property type="match status" value="1"/>
</dbReference>
<gene>
    <name evidence="6" type="ORF">BXY45_106101</name>
</gene>
<accession>A0A316ABM6</accession>
<evidence type="ECO:0000256" key="3">
    <source>
        <dbReference type="ARBA" id="ARBA00022729"/>
    </source>
</evidence>
<dbReference type="Gene3D" id="3.40.50.2300">
    <property type="match status" value="2"/>
</dbReference>
<evidence type="ECO:0000256" key="2">
    <source>
        <dbReference type="ARBA" id="ARBA00007639"/>
    </source>
</evidence>
<organism evidence="6 7">
    <name type="scientific">Quadrisphaera granulorum</name>
    <dbReference type="NCBI Taxonomy" id="317664"/>
    <lineage>
        <taxon>Bacteria</taxon>
        <taxon>Bacillati</taxon>
        <taxon>Actinomycetota</taxon>
        <taxon>Actinomycetes</taxon>
        <taxon>Kineosporiales</taxon>
        <taxon>Kineosporiaceae</taxon>
        <taxon>Quadrisphaera</taxon>
    </lineage>
</organism>
<name>A0A316ABM6_9ACTN</name>
<dbReference type="PANTHER" id="PTHR46847">
    <property type="entry name" value="D-ALLOSE-BINDING PERIPLASMIC PROTEIN-RELATED"/>
    <property type="match status" value="1"/>
</dbReference>
<comment type="subcellular location">
    <subcellularLocation>
        <location evidence="1">Cell envelope</location>
    </subcellularLocation>
</comment>
<dbReference type="OrthoDB" id="4827464at2"/>
<dbReference type="PROSITE" id="PS51257">
    <property type="entry name" value="PROKAR_LIPOPROTEIN"/>
    <property type="match status" value="1"/>
</dbReference>
<protein>
    <submittedName>
        <fullName evidence="6">Fructose transport system substrate-binding protein</fullName>
    </submittedName>
</protein>
<dbReference type="GO" id="GO:0030246">
    <property type="term" value="F:carbohydrate binding"/>
    <property type="evidence" value="ECO:0007669"/>
    <property type="project" value="UniProtKB-ARBA"/>
</dbReference>
<keyword evidence="7" id="KW-1185">Reference proteome</keyword>
<dbReference type="GO" id="GO:0030313">
    <property type="term" value="C:cell envelope"/>
    <property type="evidence" value="ECO:0007669"/>
    <property type="project" value="UniProtKB-SubCell"/>
</dbReference>
<sequence length="364" mass="37229">MAISTSRTMIRRSAALAAAALAVGSLAACGGGSTDPGTSNDGSKPVAVSLITKDSTNPFFVAMQKGAQAEAEKEGVKLTVGAGKEDGDEQGQVQLIENAIAAGQQGIIITPNGPGVNSAIKKARDAGLYVIALDTPPDPADTVDITFATDNFKAGELIGQWTKGQLAGKPATIALLDLFNDKVVSVDYNRDQGFLTGLGIDTKDKQKNGDEAPTGNYDGGTYTIVCNEPTQGAEDGGRTAMENCLTKNPNINVVYTINEPAATGAYNALKAAGKTDALIVSVDGGCDGVKEVTDGVIGATSQQYPLKMAELGVKAIADYAKSGTKPTTTPGLDFFDTGVQLVTDKPVSGVTSISSADGAKVCWG</sequence>
<dbReference type="Pfam" id="PF13407">
    <property type="entry name" value="Peripla_BP_4"/>
    <property type="match status" value="1"/>
</dbReference>
<evidence type="ECO:0000313" key="7">
    <source>
        <dbReference type="Proteomes" id="UP000245469"/>
    </source>
</evidence>
<feature type="domain" description="Periplasmic binding protein" evidence="5">
    <location>
        <begin position="49"/>
        <end position="323"/>
    </location>
</feature>
<dbReference type="InterPro" id="IPR025997">
    <property type="entry name" value="SBP_2_dom"/>
</dbReference>
<feature type="chain" id="PRO_5016333285" evidence="4">
    <location>
        <begin position="28"/>
        <end position="364"/>
    </location>
</feature>
<comment type="caution">
    <text evidence="6">The sequence shown here is derived from an EMBL/GenBank/DDBJ whole genome shotgun (WGS) entry which is preliminary data.</text>
</comment>
<evidence type="ECO:0000259" key="5">
    <source>
        <dbReference type="Pfam" id="PF13407"/>
    </source>
</evidence>
<dbReference type="Proteomes" id="UP000245469">
    <property type="component" value="Unassembled WGS sequence"/>
</dbReference>
<dbReference type="RefSeq" id="WP_109773577.1">
    <property type="nucleotide sequence ID" value="NZ_QGDQ01000006.1"/>
</dbReference>
<evidence type="ECO:0000256" key="1">
    <source>
        <dbReference type="ARBA" id="ARBA00004196"/>
    </source>
</evidence>
<dbReference type="EMBL" id="QGDQ01000006">
    <property type="protein sequence ID" value="PWJ54658.1"/>
    <property type="molecule type" value="Genomic_DNA"/>
</dbReference>
<dbReference type="AlphaFoldDB" id="A0A316ABM6"/>
<proteinExistence type="inferred from homology"/>
<dbReference type="SUPFAM" id="SSF53822">
    <property type="entry name" value="Periplasmic binding protein-like I"/>
    <property type="match status" value="1"/>
</dbReference>
<keyword evidence="3 4" id="KW-0732">Signal</keyword>